<proteinExistence type="predicted"/>
<name>A0ABY5K094_9BACI</name>
<feature type="domain" description="DUF3887" evidence="1">
    <location>
        <begin position="152"/>
        <end position="240"/>
    </location>
</feature>
<dbReference type="Proteomes" id="UP001059773">
    <property type="component" value="Chromosome"/>
</dbReference>
<dbReference type="EMBL" id="CP101914">
    <property type="protein sequence ID" value="UUI04194.1"/>
    <property type="molecule type" value="Genomic_DNA"/>
</dbReference>
<dbReference type="Gene3D" id="3.10.450.590">
    <property type="match status" value="3"/>
</dbReference>
<dbReference type="PROSITE" id="PS51257">
    <property type="entry name" value="PROKAR_LIPOPROTEIN"/>
    <property type="match status" value="1"/>
</dbReference>
<reference evidence="2" key="1">
    <citation type="submission" date="2022-07" db="EMBL/GenBank/DDBJ databases">
        <title>FELIX.</title>
        <authorList>
            <person name="Wan K.H."/>
            <person name="Park S."/>
            <person name="Lawrence Q."/>
            <person name="Eichenberger J.P."/>
            <person name="Booth B.W."/>
            <person name="Piaggio A.J."/>
            <person name="Chandler J.C."/>
            <person name="Franklin A.B."/>
            <person name="Celniker S.E."/>
        </authorList>
    </citation>
    <scope>NUCLEOTIDE SEQUENCE</scope>
    <source>
        <strain evidence="2">QA-1986 374</strain>
    </source>
</reference>
<dbReference type="RefSeq" id="WP_256709157.1">
    <property type="nucleotide sequence ID" value="NZ_CP101914.1"/>
</dbReference>
<evidence type="ECO:0000313" key="2">
    <source>
        <dbReference type="EMBL" id="UUI04194.1"/>
    </source>
</evidence>
<organism evidence="2 3">
    <name type="scientific">Oceanobacillus jeddahense</name>
    <dbReference type="NCBI Taxonomy" id="1462527"/>
    <lineage>
        <taxon>Bacteria</taxon>
        <taxon>Bacillati</taxon>
        <taxon>Bacillota</taxon>
        <taxon>Bacilli</taxon>
        <taxon>Bacillales</taxon>
        <taxon>Bacillaceae</taxon>
        <taxon>Oceanobacillus</taxon>
    </lineage>
</organism>
<evidence type="ECO:0000259" key="1">
    <source>
        <dbReference type="Pfam" id="PF13026"/>
    </source>
</evidence>
<dbReference type="InterPro" id="IPR024981">
    <property type="entry name" value="DUF3887"/>
</dbReference>
<protein>
    <submittedName>
        <fullName evidence="2">DUF3887 domain-containing protein</fullName>
    </submittedName>
</protein>
<accession>A0ABY5K094</accession>
<gene>
    <name evidence="2" type="ORF">NP439_05835</name>
</gene>
<sequence>MKLKQLTILLTVILLVVILSACGETVSEIDEENRETARDEAVQTAEDFLTLLGEEEFEQAASLFNENPIREWTAEDFEDLFVPTAETYGGLAEIQLVEEEEGTSVFDFVFEGNFGVRTVLFYIGINRSNEVFNFRTNINPDLQFSDSTHEVAEAFLDFANEGEFEEAADLFDDNMELEITSEDIAADWRNFEEEYGAFTQFNLYEEQTFSSDYSLIYVGAFGEQLVLFNVYLNEDNEITGYYSRIYNEEEDYIYPEEAHQTADDFLTRIVEEDFEDAADLLSEEAETDTTPEDLERWRNNIEQEYGELVRFELDHEEDYYGPPAGNYAFVYEGEFTEQNAAVIVYVNQENEVSGYRHSDFEREE</sequence>
<evidence type="ECO:0000313" key="3">
    <source>
        <dbReference type="Proteomes" id="UP001059773"/>
    </source>
</evidence>
<keyword evidence="3" id="KW-1185">Reference proteome</keyword>
<dbReference type="Pfam" id="PF13026">
    <property type="entry name" value="DUF3887"/>
    <property type="match status" value="1"/>
</dbReference>